<organism evidence="1 2">
    <name type="scientific">Nonomuraea purpurea</name>
    <dbReference type="NCBI Taxonomy" id="1849276"/>
    <lineage>
        <taxon>Bacteria</taxon>
        <taxon>Bacillati</taxon>
        <taxon>Actinomycetota</taxon>
        <taxon>Actinomycetes</taxon>
        <taxon>Streptosporangiales</taxon>
        <taxon>Streptosporangiaceae</taxon>
        <taxon>Nonomuraea</taxon>
    </lineage>
</organism>
<name>A0ABV8GT01_9ACTN</name>
<protein>
    <submittedName>
        <fullName evidence="1">Uncharacterized protein</fullName>
    </submittedName>
</protein>
<accession>A0ABV8GT01</accession>
<sequence length="97" mass="11281">MIDDEKPRCFSAHPMPAAEDCEELNWIVPRQEERLVRVIAWTCDCAAIFYELCQTGGLRFIRRNHNKQGTWTIAESDRWPARQAAAQWTALLLGHLR</sequence>
<comment type="caution">
    <text evidence="1">The sequence shown here is derived from an EMBL/GenBank/DDBJ whole genome shotgun (WGS) entry which is preliminary data.</text>
</comment>
<dbReference type="EMBL" id="JBHSBI010000056">
    <property type="protein sequence ID" value="MFC4016084.1"/>
    <property type="molecule type" value="Genomic_DNA"/>
</dbReference>
<evidence type="ECO:0000313" key="1">
    <source>
        <dbReference type="EMBL" id="MFC4016084.1"/>
    </source>
</evidence>
<gene>
    <name evidence="1" type="ORF">ACFOY2_53360</name>
</gene>
<dbReference type="Proteomes" id="UP001595851">
    <property type="component" value="Unassembled WGS sequence"/>
</dbReference>
<keyword evidence="2" id="KW-1185">Reference proteome</keyword>
<evidence type="ECO:0000313" key="2">
    <source>
        <dbReference type="Proteomes" id="UP001595851"/>
    </source>
</evidence>
<reference evidence="2" key="1">
    <citation type="journal article" date="2019" name="Int. J. Syst. Evol. Microbiol.">
        <title>The Global Catalogue of Microorganisms (GCM) 10K type strain sequencing project: providing services to taxonomists for standard genome sequencing and annotation.</title>
        <authorList>
            <consortium name="The Broad Institute Genomics Platform"/>
            <consortium name="The Broad Institute Genome Sequencing Center for Infectious Disease"/>
            <person name="Wu L."/>
            <person name="Ma J."/>
        </authorList>
    </citation>
    <scope>NUCLEOTIDE SEQUENCE [LARGE SCALE GENOMIC DNA]</scope>
    <source>
        <strain evidence="2">TBRC 1276</strain>
    </source>
</reference>
<dbReference type="RefSeq" id="WP_379535878.1">
    <property type="nucleotide sequence ID" value="NZ_JBHSBI010000056.1"/>
</dbReference>
<proteinExistence type="predicted"/>